<dbReference type="Gene3D" id="2.120.10.30">
    <property type="entry name" value="TolB, C-terminal domain"/>
    <property type="match status" value="1"/>
</dbReference>
<organism evidence="2 3">
    <name type="scientific">Candidatus Contendobacter odensis Run_B_J11</name>
    <dbReference type="NCBI Taxonomy" id="1400861"/>
    <lineage>
        <taxon>Bacteria</taxon>
        <taxon>Pseudomonadati</taxon>
        <taxon>Pseudomonadota</taxon>
        <taxon>Gammaproteobacteria</taxon>
        <taxon>Candidatus Competibacteraceae</taxon>
        <taxon>Candidatus Contendibacter</taxon>
    </lineage>
</organism>
<dbReference type="SUPFAM" id="SSF50952">
    <property type="entry name" value="Soluble quinoprotein glucose dehydrogenase"/>
    <property type="match status" value="1"/>
</dbReference>
<keyword evidence="3" id="KW-1185">Reference proteome</keyword>
<sequence>MMQSGIRSSGWVWGLLSLVVWCSEIPAAEVALREVATKLAQPVAMTTARDGSGRLFIILQGGQIVIFDGKRVLPTPFLDLRDRVSSGGERGLLSLAFHPDFARNRAFFVNYTNQSGHTVIARFEVSPQTPNVASPASERLVLTVPQPYANHNGGQLQFGPDGFLYIGMGDGGSSGDPQNRAQNPHELLGKLLRIDVNRFPYRIPADNPWVNRTEGRPELWALGLRNPWRFSFDRLTGDLYIADVGQNHREEINVQPAGHPGGQNYGWRRMEGQHCFKPASGCNDGTLTLPVLEYDHRLGSAVIGGYVYRGTQVPALVGRYVYGDFGSGRVWAAQIRQGAWVNEELLATSLSISSFGEDEAGELYLIDYAGGRLLQFMPP</sequence>
<dbReference type="EMBL" id="CBTK010000182">
    <property type="protein sequence ID" value="CDH45580.1"/>
    <property type="molecule type" value="Genomic_DNA"/>
</dbReference>
<dbReference type="InterPro" id="IPR012938">
    <property type="entry name" value="Glc/Sorbosone_DH"/>
</dbReference>
<dbReference type="AlphaFoldDB" id="A0A7U7GC33"/>
<evidence type="ECO:0000313" key="3">
    <source>
        <dbReference type="Proteomes" id="UP000019184"/>
    </source>
</evidence>
<dbReference type="InterPro" id="IPR011041">
    <property type="entry name" value="Quinoprot_gluc/sorb_DH_b-prop"/>
</dbReference>
<dbReference type="PANTHER" id="PTHR19328:SF75">
    <property type="entry name" value="ALDOSE SUGAR DEHYDROGENASE YLII"/>
    <property type="match status" value="1"/>
</dbReference>
<gene>
    <name evidence="2" type="ORF">BN874_2620002</name>
</gene>
<proteinExistence type="predicted"/>
<reference evidence="2 3" key="1">
    <citation type="journal article" date="2014" name="ISME J.">
        <title>Candidatus Competibacter-lineage genomes retrieved from metagenomes reveal functional metabolic diversity.</title>
        <authorList>
            <person name="McIlroy S.J."/>
            <person name="Albertsen M."/>
            <person name="Andresen E.K."/>
            <person name="Saunders A.M."/>
            <person name="Kristiansen R."/>
            <person name="Stokholm-Bjerregaard M."/>
            <person name="Nielsen K.L."/>
            <person name="Nielsen P.H."/>
        </authorList>
    </citation>
    <scope>NUCLEOTIDE SEQUENCE [LARGE SCALE GENOMIC DNA]</scope>
    <source>
        <strain evidence="2 3">Run_B_J11</strain>
    </source>
</reference>
<dbReference type="PANTHER" id="PTHR19328">
    <property type="entry name" value="HEDGEHOG-INTERACTING PROTEIN"/>
    <property type="match status" value="1"/>
</dbReference>
<protein>
    <recommendedName>
        <fullName evidence="1">Glucose/Sorbosone dehydrogenase domain-containing protein</fullName>
    </recommendedName>
</protein>
<evidence type="ECO:0000313" key="2">
    <source>
        <dbReference type="EMBL" id="CDH45580.1"/>
    </source>
</evidence>
<dbReference type="Proteomes" id="UP000019184">
    <property type="component" value="Unassembled WGS sequence"/>
</dbReference>
<dbReference type="Pfam" id="PF07995">
    <property type="entry name" value="GSDH"/>
    <property type="match status" value="1"/>
</dbReference>
<comment type="caution">
    <text evidence="2">The sequence shown here is derived from an EMBL/GenBank/DDBJ whole genome shotgun (WGS) entry which is preliminary data.</text>
</comment>
<name>A0A7U7GC33_9GAMM</name>
<evidence type="ECO:0000259" key="1">
    <source>
        <dbReference type="Pfam" id="PF07995"/>
    </source>
</evidence>
<dbReference type="InterPro" id="IPR011042">
    <property type="entry name" value="6-blade_b-propeller_TolB-like"/>
</dbReference>
<accession>A0A7U7GC33</accession>
<dbReference type="RefSeq" id="WP_230314413.1">
    <property type="nucleotide sequence ID" value="NZ_CBTK010000182.1"/>
</dbReference>
<feature type="domain" description="Glucose/Sorbosone dehydrogenase" evidence="1">
    <location>
        <begin position="39"/>
        <end position="374"/>
    </location>
</feature>